<dbReference type="CDD" id="cd00158">
    <property type="entry name" value="RHOD"/>
    <property type="match status" value="1"/>
</dbReference>
<gene>
    <name evidence="3" type="ORF">A3J50_04460</name>
</gene>
<comment type="caution">
    <text evidence="3">The sequence shown here is derived from an EMBL/GenBank/DDBJ whole genome shotgun (WGS) entry which is preliminary data.</text>
</comment>
<dbReference type="Proteomes" id="UP000177821">
    <property type="component" value="Unassembled WGS sequence"/>
</dbReference>
<dbReference type="EMBL" id="MHCX01000017">
    <property type="protein sequence ID" value="OGY29685.1"/>
    <property type="molecule type" value="Genomic_DNA"/>
</dbReference>
<feature type="region of interest" description="Disordered" evidence="1">
    <location>
        <begin position="187"/>
        <end position="206"/>
    </location>
</feature>
<dbReference type="SMART" id="SM00450">
    <property type="entry name" value="RHOD"/>
    <property type="match status" value="1"/>
</dbReference>
<dbReference type="PROSITE" id="PS50206">
    <property type="entry name" value="RHODANESE_3"/>
    <property type="match status" value="1"/>
</dbReference>
<dbReference type="SUPFAM" id="SSF52821">
    <property type="entry name" value="Rhodanese/Cell cycle control phosphatase"/>
    <property type="match status" value="1"/>
</dbReference>
<dbReference type="AlphaFoldDB" id="A0A1G1WPL7"/>
<feature type="domain" description="Rhodanese" evidence="2">
    <location>
        <begin position="62"/>
        <end position="164"/>
    </location>
</feature>
<accession>A0A1G1WPL7</accession>
<name>A0A1G1WPL7_9BACT</name>
<organism evidence="3 4">
    <name type="scientific">Candidatus Woykebacteria bacterium RIFCSPHIGHO2_02_FULL_43_16b</name>
    <dbReference type="NCBI Taxonomy" id="1802601"/>
    <lineage>
        <taxon>Bacteria</taxon>
        <taxon>Candidatus Woykeibacteriota</taxon>
    </lineage>
</organism>
<evidence type="ECO:0000259" key="2">
    <source>
        <dbReference type="PROSITE" id="PS50206"/>
    </source>
</evidence>
<proteinExistence type="predicted"/>
<dbReference type="InterPro" id="IPR050229">
    <property type="entry name" value="GlpE_sulfurtransferase"/>
</dbReference>
<dbReference type="InterPro" id="IPR036873">
    <property type="entry name" value="Rhodanese-like_dom_sf"/>
</dbReference>
<dbReference type="PANTHER" id="PTHR43031">
    <property type="entry name" value="FAD-DEPENDENT OXIDOREDUCTASE"/>
    <property type="match status" value="1"/>
</dbReference>
<dbReference type="Gene3D" id="3.40.250.10">
    <property type="entry name" value="Rhodanese-like domain"/>
    <property type="match status" value="1"/>
</dbReference>
<reference evidence="3 4" key="1">
    <citation type="journal article" date="2016" name="Nat. Commun.">
        <title>Thousands of microbial genomes shed light on interconnected biogeochemical processes in an aquifer system.</title>
        <authorList>
            <person name="Anantharaman K."/>
            <person name="Brown C.T."/>
            <person name="Hug L.A."/>
            <person name="Sharon I."/>
            <person name="Castelle C.J."/>
            <person name="Probst A.J."/>
            <person name="Thomas B.C."/>
            <person name="Singh A."/>
            <person name="Wilkins M.J."/>
            <person name="Karaoz U."/>
            <person name="Brodie E.L."/>
            <person name="Williams K.H."/>
            <person name="Hubbard S.S."/>
            <person name="Banfield J.F."/>
        </authorList>
    </citation>
    <scope>NUCLEOTIDE SEQUENCE [LARGE SCALE GENOMIC DNA]</scope>
</reference>
<sequence>MSNFRLVLLTSIISIFVTSAILFASAGFSPVIPKRNFIKDFYATEVAVRVSPHTLRKKMDRGEENFVLVDVRSAEEYEKEHVVGAINIPAYKDANTSISLETEKEETDRIIKNFATLSKDKETIVYCYSSACMTGRKIGDLLARNGIYVKHLGIGWNEWRYDWKSWNHDGEWDSTKVEDYVVSGKEAGKPKQIEAPSPCGNGELSC</sequence>
<dbReference type="InterPro" id="IPR001763">
    <property type="entry name" value="Rhodanese-like_dom"/>
</dbReference>
<protein>
    <recommendedName>
        <fullName evidence="2">Rhodanese domain-containing protein</fullName>
    </recommendedName>
</protein>
<evidence type="ECO:0000313" key="4">
    <source>
        <dbReference type="Proteomes" id="UP000177821"/>
    </source>
</evidence>
<dbReference type="PANTHER" id="PTHR43031:SF1">
    <property type="entry name" value="PYRIDINE NUCLEOTIDE-DISULPHIDE OXIDOREDUCTASE"/>
    <property type="match status" value="1"/>
</dbReference>
<evidence type="ECO:0000313" key="3">
    <source>
        <dbReference type="EMBL" id="OGY29685.1"/>
    </source>
</evidence>
<dbReference type="Pfam" id="PF00581">
    <property type="entry name" value="Rhodanese"/>
    <property type="match status" value="1"/>
</dbReference>
<evidence type="ECO:0000256" key="1">
    <source>
        <dbReference type="SAM" id="MobiDB-lite"/>
    </source>
</evidence>